<accession>A0A1Q9CFC8</accession>
<reference evidence="6 7" key="1">
    <citation type="submission" date="2016-02" db="EMBL/GenBank/DDBJ databases">
        <title>Genome analysis of coral dinoflagellate symbionts highlights evolutionary adaptations to a symbiotic lifestyle.</title>
        <authorList>
            <person name="Aranda M."/>
            <person name="Li Y."/>
            <person name="Liew Y.J."/>
            <person name="Baumgarten S."/>
            <person name="Simakov O."/>
            <person name="Wilson M."/>
            <person name="Piel J."/>
            <person name="Ashoor H."/>
            <person name="Bougouffa S."/>
            <person name="Bajic V.B."/>
            <person name="Ryu T."/>
            <person name="Ravasi T."/>
            <person name="Bayer T."/>
            <person name="Micklem G."/>
            <person name="Kim H."/>
            <person name="Bhak J."/>
            <person name="Lajeunesse T.C."/>
            <person name="Voolstra C.R."/>
        </authorList>
    </citation>
    <scope>NUCLEOTIDE SEQUENCE [LARGE SCALE GENOMIC DNA]</scope>
    <source>
        <strain evidence="6 7">CCMP2467</strain>
    </source>
</reference>
<proteinExistence type="inferred from homology"/>
<evidence type="ECO:0000256" key="4">
    <source>
        <dbReference type="SAM" id="MobiDB-lite"/>
    </source>
</evidence>
<feature type="compositionally biased region" description="Basic and acidic residues" evidence="4">
    <location>
        <begin position="327"/>
        <end position="339"/>
    </location>
</feature>
<dbReference type="SMART" id="SM00271">
    <property type="entry name" value="DnaJ"/>
    <property type="match status" value="1"/>
</dbReference>
<dbReference type="CDD" id="cd02440">
    <property type="entry name" value="AdoMet_MTases"/>
    <property type="match status" value="1"/>
</dbReference>
<keyword evidence="2 6" id="KW-0489">Methyltransferase</keyword>
<dbReference type="InterPro" id="IPR001623">
    <property type="entry name" value="DnaJ_domain"/>
</dbReference>
<feature type="domain" description="J" evidence="5">
    <location>
        <begin position="61"/>
        <end position="127"/>
    </location>
</feature>
<dbReference type="Gene3D" id="1.10.287.110">
    <property type="entry name" value="DnaJ domain"/>
    <property type="match status" value="1"/>
</dbReference>
<dbReference type="Gene3D" id="3.40.50.150">
    <property type="entry name" value="Vaccinia Virus protein VP39"/>
    <property type="match status" value="1"/>
</dbReference>
<dbReference type="InterPro" id="IPR036869">
    <property type="entry name" value="J_dom_sf"/>
</dbReference>
<keyword evidence="3 6" id="KW-0808">Transferase</keyword>
<organism evidence="6 7">
    <name type="scientific">Symbiodinium microadriaticum</name>
    <name type="common">Dinoflagellate</name>
    <name type="synonym">Zooxanthella microadriatica</name>
    <dbReference type="NCBI Taxonomy" id="2951"/>
    <lineage>
        <taxon>Eukaryota</taxon>
        <taxon>Sar</taxon>
        <taxon>Alveolata</taxon>
        <taxon>Dinophyceae</taxon>
        <taxon>Suessiales</taxon>
        <taxon>Symbiodiniaceae</taxon>
        <taxon>Symbiodinium</taxon>
    </lineage>
</organism>
<feature type="compositionally biased region" description="Basic and acidic residues" evidence="4">
    <location>
        <begin position="163"/>
        <end position="183"/>
    </location>
</feature>
<dbReference type="SMART" id="SM01173">
    <property type="entry name" value="DUF4187"/>
    <property type="match status" value="1"/>
</dbReference>
<dbReference type="InterPro" id="IPR051419">
    <property type="entry name" value="Lys/N-term_MeTrsfase_sf"/>
</dbReference>
<evidence type="ECO:0000259" key="5">
    <source>
        <dbReference type="PROSITE" id="PS50076"/>
    </source>
</evidence>
<name>A0A1Q9CFC8_SYMMI</name>
<dbReference type="Pfam" id="PF13649">
    <property type="entry name" value="Methyltransf_25"/>
    <property type="match status" value="1"/>
</dbReference>
<dbReference type="PANTHER" id="PTHR12176:SF80">
    <property type="entry name" value="EEF1A LYSINE METHYLTRANSFERASE 4"/>
    <property type="match status" value="1"/>
</dbReference>
<dbReference type="CDD" id="cd06257">
    <property type="entry name" value="DnaJ"/>
    <property type="match status" value="1"/>
</dbReference>
<gene>
    <name evidence="6" type="ORF">AK812_SmicGene37833</name>
</gene>
<dbReference type="OrthoDB" id="342454at2759"/>
<evidence type="ECO:0000256" key="3">
    <source>
        <dbReference type="ARBA" id="ARBA00022679"/>
    </source>
</evidence>
<dbReference type="EMBL" id="LSRX01001265">
    <property type="protein sequence ID" value="OLP81606.1"/>
    <property type="molecule type" value="Genomic_DNA"/>
</dbReference>
<dbReference type="PROSITE" id="PS50076">
    <property type="entry name" value="DNAJ_2"/>
    <property type="match status" value="1"/>
</dbReference>
<dbReference type="PANTHER" id="PTHR12176">
    <property type="entry name" value="SAM-DEPENDENT METHYLTRANSFERASE SUPERFAMILY PROTEIN"/>
    <property type="match status" value="1"/>
</dbReference>
<dbReference type="SUPFAM" id="SSF53335">
    <property type="entry name" value="S-adenosyl-L-methionine-dependent methyltransferases"/>
    <property type="match status" value="1"/>
</dbReference>
<dbReference type="Pfam" id="PF13821">
    <property type="entry name" value="DUF4187"/>
    <property type="match status" value="1"/>
</dbReference>
<feature type="region of interest" description="Disordered" evidence="4">
    <location>
        <begin position="306"/>
        <end position="339"/>
    </location>
</feature>
<comment type="caution">
    <text evidence="6">The sequence shown here is derived from an EMBL/GenBank/DDBJ whole genome shotgun (WGS) entry which is preliminary data.</text>
</comment>
<protein>
    <submittedName>
        <fullName evidence="6">Methyltransferase-like protein 13</fullName>
    </submittedName>
</protein>
<evidence type="ECO:0000313" key="7">
    <source>
        <dbReference type="Proteomes" id="UP000186817"/>
    </source>
</evidence>
<dbReference type="InterPro" id="IPR029063">
    <property type="entry name" value="SAM-dependent_MTases_sf"/>
</dbReference>
<evidence type="ECO:0000313" key="6">
    <source>
        <dbReference type="EMBL" id="OLP81606.1"/>
    </source>
</evidence>
<dbReference type="AlphaFoldDB" id="A0A1Q9CFC8"/>
<keyword evidence="7" id="KW-1185">Reference proteome</keyword>
<dbReference type="InterPro" id="IPR041698">
    <property type="entry name" value="Methyltransf_25"/>
</dbReference>
<evidence type="ECO:0000256" key="1">
    <source>
        <dbReference type="ARBA" id="ARBA00008361"/>
    </source>
</evidence>
<dbReference type="SUPFAM" id="SSF46565">
    <property type="entry name" value="Chaperone J-domain"/>
    <property type="match status" value="1"/>
</dbReference>
<dbReference type="Proteomes" id="UP000186817">
    <property type="component" value="Unassembled WGS sequence"/>
</dbReference>
<dbReference type="GO" id="GO:0032259">
    <property type="term" value="P:methylation"/>
    <property type="evidence" value="ECO:0007669"/>
    <property type="project" value="UniProtKB-KW"/>
</dbReference>
<comment type="similarity">
    <text evidence="1">Belongs to the methyltransferase superfamily.</text>
</comment>
<feature type="region of interest" description="Disordered" evidence="4">
    <location>
        <begin position="163"/>
        <end position="206"/>
    </location>
</feature>
<sequence>MALPLAPAAALSRPGCPWLRIGPKISTLNLSCTRFFLALAMAEEVAGDGAEAAERILASRGHFATLGLPEAQVDAANLRKQYRRLALAVHPDKCTHPQAKEAFQKLSEAFEVLCTEAGQRQALAEKGQRTGKRRRSTQDAKAPWWDTTWEEFEKRFRQRDANEAARQAEFEGGMKERSVEHLDRSKKRGPNALWPRRSGDRPELSEPGAARLRLTELLGYLRRSHCYCLYCGCVFESASDLARNCPGVTEMEHERTAPQAAESSVSSEVAESTGTIMQREPDPLDAFMSGMEAQLSQDMQKSMKATKYRHMPQKGWSFQQQAQQNKNELKQGSREGPADVAADPHELLRQRRPPVGLPVDVASPRLLLQVPLLPSLRAQDLDRIPALRSSGQRSPYSFGGQRRDLLGDYEKFREFIAGKDYWDNRYKKEEGKNFDWLGDYEKFREFIESATASLDGGPRSAKVLDLGCGNAKLAEEMYDDGFENITALDISEVAIESMRQRNFEERPNIDWVVGDAFDLQLEDESFDLVIDKSTP</sequence>
<evidence type="ECO:0000256" key="2">
    <source>
        <dbReference type="ARBA" id="ARBA00022603"/>
    </source>
</evidence>
<dbReference type="Pfam" id="PF00226">
    <property type="entry name" value="DnaJ"/>
    <property type="match status" value="1"/>
</dbReference>
<feature type="compositionally biased region" description="Polar residues" evidence="4">
    <location>
        <begin position="316"/>
        <end position="326"/>
    </location>
</feature>
<dbReference type="GO" id="GO:0008168">
    <property type="term" value="F:methyltransferase activity"/>
    <property type="evidence" value="ECO:0007669"/>
    <property type="project" value="UniProtKB-KW"/>
</dbReference>
<dbReference type="InterPro" id="IPR025239">
    <property type="entry name" value="DUF4187"/>
</dbReference>